<dbReference type="Proteomes" id="UP000011713">
    <property type="component" value="Unassembled WGS sequence"/>
</dbReference>
<dbReference type="EMBL" id="JH598176">
    <property type="status" value="NOT_ANNOTATED_CDS"/>
    <property type="molecule type" value="Genomic_DNA"/>
</dbReference>
<evidence type="ECO:0000313" key="1">
    <source>
        <dbReference type="EnsemblProtists" id="HpaP813769"/>
    </source>
</evidence>
<name>M4C3V1_HYAAE</name>
<reference evidence="2" key="1">
    <citation type="journal article" date="2010" name="Science">
        <title>Signatures of adaptation to obligate biotrophy in the Hyaloperonospora arabidopsidis genome.</title>
        <authorList>
            <person name="Baxter L."/>
            <person name="Tripathy S."/>
            <person name="Ishaque N."/>
            <person name="Boot N."/>
            <person name="Cabral A."/>
            <person name="Kemen E."/>
            <person name="Thines M."/>
            <person name="Ah-Fong A."/>
            <person name="Anderson R."/>
            <person name="Badejoko W."/>
            <person name="Bittner-Eddy P."/>
            <person name="Boore J.L."/>
            <person name="Chibucos M.C."/>
            <person name="Coates M."/>
            <person name="Dehal P."/>
            <person name="Delehaunty K."/>
            <person name="Dong S."/>
            <person name="Downton P."/>
            <person name="Dumas B."/>
            <person name="Fabro G."/>
            <person name="Fronick C."/>
            <person name="Fuerstenberg S.I."/>
            <person name="Fulton L."/>
            <person name="Gaulin E."/>
            <person name="Govers F."/>
            <person name="Hughes L."/>
            <person name="Humphray S."/>
            <person name="Jiang R.H."/>
            <person name="Judelson H."/>
            <person name="Kamoun S."/>
            <person name="Kyung K."/>
            <person name="Meijer H."/>
            <person name="Minx P."/>
            <person name="Morris P."/>
            <person name="Nelson J."/>
            <person name="Phuntumart V."/>
            <person name="Qutob D."/>
            <person name="Rehmany A."/>
            <person name="Rougon-Cardoso A."/>
            <person name="Ryden P."/>
            <person name="Torto-Alalibo T."/>
            <person name="Studholme D."/>
            <person name="Wang Y."/>
            <person name="Win J."/>
            <person name="Wood J."/>
            <person name="Clifton S.W."/>
            <person name="Rogers J."/>
            <person name="Van den Ackerveken G."/>
            <person name="Jones J.D."/>
            <person name="McDowell J.M."/>
            <person name="Beynon J."/>
            <person name="Tyler B.M."/>
        </authorList>
    </citation>
    <scope>NUCLEOTIDE SEQUENCE [LARGE SCALE GENOMIC DNA]</scope>
    <source>
        <strain evidence="2">Emoy2</strain>
    </source>
</reference>
<proteinExistence type="predicted"/>
<accession>M4C3V1</accession>
<dbReference type="VEuPathDB" id="FungiDB:HpaG813769"/>
<protein>
    <submittedName>
        <fullName evidence="1">Uncharacterized protein</fullName>
    </submittedName>
</protein>
<sequence>MSLARMGLPNLFISVGMWYKLQSSYIYMACVPGSQRLFIRLVHRRFLRMLGPTTLSLRNTSIWCDMTLCSGATQLLVRGRLTTLEVT</sequence>
<dbReference type="HOGENOM" id="CLU_2488195_0_0_1"/>
<dbReference type="EnsemblProtists" id="HpaT813769">
    <property type="protein sequence ID" value="HpaP813769"/>
    <property type="gene ID" value="HpaG813769"/>
</dbReference>
<dbReference type="InParanoid" id="M4C3V1"/>
<organism evidence="1 2">
    <name type="scientific">Hyaloperonospora arabidopsidis (strain Emoy2)</name>
    <name type="common">Downy mildew agent</name>
    <name type="synonym">Peronospora arabidopsidis</name>
    <dbReference type="NCBI Taxonomy" id="559515"/>
    <lineage>
        <taxon>Eukaryota</taxon>
        <taxon>Sar</taxon>
        <taxon>Stramenopiles</taxon>
        <taxon>Oomycota</taxon>
        <taxon>Peronosporomycetes</taxon>
        <taxon>Peronosporales</taxon>
        <taxon>Peronosporaceae</taxon>
        <taxon>Hyaloperonospora</taxon>
    </lineage>
</organism>
<reference evidence="1" key="2">
    <citation type="submission" date="2015-06" db="UniProtKB">
        <authorList>
            <consortium name="EnsemblProtists"/>
        </authorList>
    </citation>
    <scope>IDENTIFICATION</scope>
    <source>
        <strain evidence="1">Emoy2</strain>
    </source>
</reference>
<evidence type="ECO:0000313" key="2">
    <source>
        <dbReference type="Proteomes" id="UP000011713"/>
    </source>
</evidence>
<dbReference type="AlphaFoldDB" id="M4C3V1"/>
<keyword evidence="2" id="KW-1185">Reference proteome</keyword>